<keyword evidence="2" id="KW-1133">Transmembrane helix</keyword>
<feature type="compositionally biased region" description="Polar residues" evidence="1">
    <location>
        <begin position="59"/>
        <end position="81"/>
    </location>
</feature>
<sequence length="211" mass="22946">MATAGTLLSDLDSKAPVFSKDDDLVNKILADMNIPSQSNPIMQPAMQQQQHHQQPPPSGNGQRMINAPNPNSTYPMSSDPATATAHMIGKDYPTAADFAGLMPQYSHGGSHGGSSYEHVSPYMQPQQPTLIETFKGNMYSDIVSQIKQPLLVAMIIFFVSLPIINVLIGHYLPSLLRMGGDLTTAGLAVKSVFGGFLFWFIQKILVPLMMI</sequence>
<feature type="compositionally biased region" description="Low complexity" evidence="1">
    <location>
        <begin position="42"/>
        <end position="53"/>
    </location>
</feature>
<proteinExistence type="predicted"/>
<feature type="transmembrane region" description="Helical" evidence="2">
    <location>
        <begin position="150"/>
        <end position="172"/>
    </location>
</feature>
<evidence type="ECO:0000313" key="3">
    <source>
        <dbReference type="EMBL" id="QHT92236.1"/>
    </source>
</evidence>
<reference evidence="3" key="1">
    <citation type="journal article" date="2020" name="Nature">
        <title>Giant virus diversity and host interactions through global metagenomics.</title>
        <authorList>
            <person name="Schulz F."/>
            <person name="Roux S."/>
            <person name="Paez-Espino D."/>
            <person name="Jungbluth S."/>
            <person name="Walsh D.A."/>
            <person name="Denef V.J."/>
            <person name="McMahon K.D."/>
            <person name="Konstantinidis K.T."/>
            <person name="Eloe-Fadrosh E.A."/>
            <person name="Kyrpides N.C."/>
            <person name="Woyke T."/>
        </authorList>
    </citation>
    <scope>NUCLEOTIDE SEQUENCE</scope>
    <source>
        <strain evidence="3">GVMAG-M-3300023184-88</strain>
    </source>
</reference>
<evidence type="ECO:0000256" key="2">
    <source>
        <dbReference type="SAM" id="Phobius"/>
    </source>
</evidence>
<accession>A0A6C0III5</accession>
<dbReference type="AlphaFoldDB" id="A0A6C0III5"/>
<organism evidence="3">
    <name type="scientific">viral metagenome</name>
    <dbReference type="NCBI Taxonomy" id="1070528"/>
    <lineage>
        <taxon>unclassified sequences</taxon>
        <taxon>metagenomes</taxon>
        <taxon>organismal metagenomes</taxon>
    </lineage>
</organism>
<keyword evidence="2" id="KW-0472">Membrane</keyword>
<protein>
    <submittedName>
        <fullName evidence="3">Uncharacterized protein</fullName>
    </submittedName>
</protein>
<feature type="region of interest" description="Disordered" evidence="1">
    <location>
        <begin position="35"/>
        <end position="82"/>
    </location>
</feature>
<name>A0A6C0III5_9ZZZZ</name>
<evidence type="ECO:0000256" key="1">
    <source>
        <dbReference type="SAM" id="MobiDB-lite"/>
    </source>
</evidence>
<dbReference type="EMBL" id="MN740182">
    <property type="protein sequence ID" value="QHT92236.1"/>
    <property type="molecule type" value="Genomic_DNA"/>
</dbReference>
<keyword evidence="2" id="KW-0812">Transmembrane</keyword>
<feature type="transmembrane region" description="Helical" evidence="2">
    <location>
        <begin position="184"/>
        <end position="201"/>
    </location>
</feature>